<dbReference type="EMBL" id="LR786246">
    <property type="protein sequence ID" value="CAB3259360.1"/>
    <property type="molecule type" value="mRNA"/>
</dbReference>
<evidence type="ECO:0000313" key="1">
    <source>
        <dbReference type="EMBL" id="CAB3259360.1"/>
    </source>
</evidence>
<gene>
    <name evidence="1" type="primary">Klhl12-002</name>
</gene>
<sequence length="292" mass="32278">MRRFVPNAETEFALGTMYVMCQRGDVYSCDMSALKSKASDNNSVFVPKWMKIKTAESFVLNQRSSLIYGFQKLYTIGNHAVLSLTNAKWQDEVRLTHQSSEAAVAFVGDTLYVAGGTFNCKLESYKKDFSGQRTTTHTSMKFGRSCFALVPYDGYLFAIGGKRNTEPTNKHRKRQQPGLNVPPPTPIEVYTIESNTWETLALPGPDIFNVKMYLVHQSRAYIVYGNDTIQVATFDLGSRQWVPGMNAETGIVERCASLTLGFPDFGSCTMGPPLPANTFGSAASFGSGPFGR</sequence>
<dbReference type="SUPFAM" id="SSF117281">
    <property type="entry name" value="Kelch motif"/>
    <property type="match status" value="1"/>
</dbReference>
<dbReference type="Gene3D" id="2.120.10.80">
    <property type="entry name" value="Kelch-type beta propeller"/>
    <property type="match status" value="1"/>
</dbReference>
<name>A0A6F9DGJ8_9ASCI</name>
<organism evidence="1">
    <name type="scientific">Phallusia mammillata</name>
    <dbReference type="NCBI Taxonomy" id="59560"/>
    <lineage>
        <taxon>Eukaryota</taxon>
        <taxon>Metazoa</taxon>
        <taxon>Chordata</taxon>
        <taxon>Tunicata</taxon>
        <taxon>Ascidiacea</taxon>
        <taxon>Phlebobranchia</taxon>
        <taxon>Ascidiidae</taxon>
        <taxon>Phallusia</taxon>
    </lineage>
</organism>
<dbReference type="AlphaFoldDB" id="A0A6F9DGJ8"/>
<dbReference type="InterPro" id="IPR015915">
    <property type="entry name" value="Kelch-typ_b-propeller"/>
</dbReference>
<proteinExistence type="evidence at transcript level"/>
<accession>A0A6F9DGJ8</accession>
<protein>
    <submittedName>
        <fullName evidence="1">Kelch-like protein 12</fullName>
    </submittedName>
</protein>
<reference evidence="1" key="1">
    <citation type="submission" date="2020-04" db="EMBL/GenBank/DDBJ databases">
        <authorList>
            <person name="Neveu A P."/>
        </authorList>
    </citation>
    <scope>NUCLEOTIDE SEQUENCE</scope>
    <source>
        <tissue evidence="1">Whole embryo</tissue>
    </source>
</reference>